<dbReference type="Proteomes" id="UP000001520">
    <property type="component" value="Chromosome"/>
</dbReference>
<evidence type="ECO:0000256" key="8">
    <source>
        <dbReference type="ARBA" id="ARBA00049047"/>
    </source>
</evidence>
<dbReference type="InterPro" id="IPR011060">
    <property type="entry name" value="RibuloseP-bd_barrel"/>
</dbReference>
<dbReference type="GO" id="GO:0004834">
    <property type="term" value="F:tryptophan synthase activity"/>
    <property type="evidence" value="ECO:0007669"/>
    <property type="project" value="UniProtKB-EC"/>
</dbReference>
<dbReference type="Pfam" id="PF00290">
    <property type="entry name" value="Trp_syntA"/>
    <property type="match status" value="1"/>
</dbReference>
<dbReference type="InterPro" id="IPR013785">
    <property type="entry name" value="Aldolase_TIM"/>
</dbReference>
<keyword evidence="11" id="KW-1185">Reference proteome</keyword>
<evidence type="ECO:0000256" key="7">
    <source>
        <dbReference type="ARBA" id="ARBA00023239"/>
    </source>
</evidence>
<dbReference type="STRING" id="639282.DEFDS_0444"/>
<dbReference type="eggNOG" id="COG0159">
    <property type="taxonomic scope" value="Bacteria"/>
</dbReference>
<gene>
    <name evidence="10" type="primary">trpA</name>
    <name evidence="10" type="ordered locus">DEFDS_0444</name>
</gene>
<dbReference type="PANTHER" id="PTHR43406:SF1">
    <property type="entry name" value="TRYPTOPHAN SYNTHASE ALPHA CHAIN, CHLOROPLASTIC"/>
    <property type="match status" value="1"/>
</dbReference>
<accession>D3PBG5</accession>
<evidence type="ECO:0000256" key="3">
    <source>
        <dbReference type="ARBA" id="ARBA00012043"/>
    </source>
</evidence>
<name>D3PBG5_DEFDS</name>
<dbReference type="PANTHER" id="PTHR43406">
    <property type="entry name" value="TRYPTOPHAN SYNTHASE, ALPHA CHAIN"/>
    <property type="match status" value="1"/>
</dbReference>
<reference evidence="10 11" key="1">
    <citation type="journal article" date="2010" name="DNA Res.">
        <title>Bacterial lifestyle in a deep-sea hydrothermal vent chimney revealed by the genome sequence of the thermophilic bacterium Deferribacter desulfuricans SSM1.</title>
        <authorList>
            <person name="Takaki Y."/>
            <person name="Shimamura S."/>
            <person name="Nakagawa S."/>
            <person name="Fukuhara Y."/>
            <person name="Horikawa H."/>
            <person name="Ankai A."/>
            <person name="Harada T."/>
            <person name="Hosoyama A."/>
            <person name="Oguchi A."/>
            <person name="Fukui S."/>
            <person name="Fujita N."/>
            <person name="Takami H."/>
            <person name="Takai K."/>
        </authorList>
    </citation>
    <scope>NUCLEOTIDE SEQUENCE [LARGE SCALE GENOMIC DNA]</scope>
    <source>
        <strain evidence="11">DSM 14783 / JCM 11476 / NBRC 101012 / SSM1</strain>
    </source>
</reference>
<evidence type="ECO:0000256" key="2">
    <source>
        <dbReference type="ARBA" id="ARBA00011270"/>
    </source>
</evidence>
<dbReference type="InterPro" id="IPR002028">
    <property type="entry name" value="Trp_synthase_suA"/>
</dbReference>
<dbReference type="RefSeq" id="WP_013007186.1">
    <property type="nucleotide sequence ID" value="NC_013939.1"/>
</dbReference>
<dbReference type="OrthoDB" id="9804578at2"/>
<evidence type="ECO:0000256" key="6">
    <source>
        <dbReference type="ARBA" id="ARBA00023141"/>
    </source>
</evidence>
<dbReference type="CDD" id="cd04724">
    <property type="entry name" value="Tryptophan_synthase_alpha"/>
    <property type="match status" value="1"/>
</dbReference>
<comment type="catalytic activity">
    <reaction evidence="8">
        <text>(1S,2R)-1-C-(indol-3-yl)glycerol 3-phosphate + L-serine = D-glyceraldehyde 3-phosphate + L-tryptophan + H2O</text>
        <dbReference type="Rhea" id="RHEA:10532"/>
        <dbReference type="ChEBI" id="CHEBI:15377"/>
        <dbReference type="ChEBI" id="CHEBI:33384"/>
        <dbReference type="ChEBI" id="CHEBI:57912"/>
        <dbReference type="ChEBI" id="CHEBI:58866"/>
        <dbReference type="ChEBI" id="CHEBI:59776"/>
        <dbReference type="EC" id="4.2.1.20"/>
    </reaction>
</comment>
<protein>
    <recommendedName>
        <fullName evidence="3">tryptophan synthase</fullName>
        <ecNumber evidence="3">4.2.1.20</ecNumber>
    </recommendedName>
</protein>
<organism evidence="10 11">
    <name type="scientific">Deferribacter desulfuricans (strain DSM 14783 / JCM 11476 / NBRC 101012 / SSM1)</name>
    <dbReference type="NCBI Taxonomy" id="639282"/>
    <lineage>
        <taxon>Bacteria</taxon>
        <taxon>Pseudomonadati</taxon>
        <taxon>Deferribacterota</taxon>
        <taxon>Deferribacteres</taxon>
        <taxon>Deferribacterales</taxon>
        <taxon>Deferribacteraceae</taxon>
        <taxon>Deferribacter</taxon>
    </lineage>
</organism>
<dbReference type="EC" id="4.2.1.20" evidence="3"/>
<comment type="pathway">
    <text evidence="1">Amino-acid biosynthesis; L-tryptophan biosynthesis; L-tryptophan from chorismate: step 5/5.</text>
</comment>
<comment type="subunit">
    <text evidence="2">Tetramer of two alpha and two beta chains.</text>
</comment>
<dbReference type="EMBL" id="AP011529">
    <property type="protein sequence ID" value="BAI79938.1"/>
    <property type="molecule type" value="Genomic_DNA"/>
</dbReference>
<proteinExistence type="inferred from homology"/>
<comment type="similarity">
    <text evidence="9">Belongs to the TrpA family.</text>
</comment>
<dbReference type="KEGG" id="ddf:DEFDS_0444"/>
<dbReference type="AlphaFoldDB" id="D3PBG5"/>
<keyword evidence="5" id="KW-0822">Tryptophan biosynthesis</keyword>
<evidence type="ECO:0000256" key="4">
    <source>
        <dbReference type="ARBA" id="ARBA00022605"/>
    </source>
</evidence>
<evidence type="ECO:0000256" key="9">
    <source>
        <dbReference type="RuleBase" id="RU003662"/>
    </source>
</evidence>
<evidence type="ECO:0000256" key="5">
    <source>
        <dbReference type="ARBA" id="ARBA00022822"/>
    </source>
</evidence>
<dbReference type="UniPathway" id="UPA00035">
    <property type="reaction ID" value="UER00044"/>
</dbReference>
<dbReference type="Gene3D" id="3.20.20.70">
    <property type="entry name" value="Aldolase class I"/>
    <property type="match status" value="1"/>
</dbReference>
<evidence type="ECO:0000313" key="11">
    <source>
        <dbReference type="Proteomes" id="UP000001520"/>
    </source>
</evidence>
<evidence type="ECO:0000313" key="10">
    <source>
        <dbReference type="EMBL" id="BAI79938.1"/>
    </source>
</evidence>
<dbReference type="GO" id="GO:0005829">
    <property type="term" value="C:cytosol"/>
    <property type="evidence" value="ECO:0007669"/>
    <property type="project" value="TreeGrafter"/>
</dbReference>
<dbReference type="NCBIfam" id="TIGR00262">
    <property type="entry name" value="trpA"/>
    <property type="match status" value="1"/>
</dbReference>
<dbReference type="HOGENOM" id="CLU_016734_0_0_0"/>
<keyword evidence="6" id="KW-0057">Aromatic amino acid biosynthesis</keyword>
<keyword evidence="7 10" id="KW-0456">Lyase</keyword>
<keyword evidence="4" id="KW-0028">Amino-acid biosynthesis</keyword>
<dbReference type="SUPFAM" id="SSF51366">
    <property type="entry name" value="Ribulose-phoshate binding barrel"/>
    <property type="match status" value="1"/>
</dbReference>
<sequence>MKGVYIVLSYPDKETFLEVINFISNYDGIDFIEIGYPFNDPVADGPVIMDAINQVYDKVTFEDLKEVLRIINKRKKVYVMTYSNIVYSYGLKQFSDDFGFLLDGLIIADLPNRMHDFFYQKGLSVEIIPFLTPTSRKEDILSINNLKGDFVYYVGTKGTTGVMGDLNFNENKISDIKKLVNKKVVYGFGIKTRDDIYDILKFSDGVVVGTEIVKRQKDFEKFKSFIKNTF</sequence>
<evidence type="ECO:0000256" key="1">
    <source>
        <dbReference type="ARBA" id="ARBA00004733"/>
    </source>
</evidence>